<dbReference type="Proteomes" id="UP001064048">
    <property type="component" value="Chromosome 5"/>
</dbReference>
<sequence>MERAMLGVFLKDKIRNETIRHRTKVIDIVHRINNLKWQWAGSYLLKHRQPLKILSGDRVSANVVQDALRSGRGTICERLVDSRCVNNVCHGSMIDIPGRGNTPRPVNEVYIEAERFLREYYASIRRENSEAHSARLKEVKSELEKRGSYDLTYTELVFGTKLAWRNASRCIGRIQWKKLQVFDCREVTTAKGMFEALCTHIKYATNKGNIRSAITVFPQRTDGKHDYRIWNSQLVSYAGYRQPDGSTLGDPNYIEFTQICMRLGWKPERTQWDILPLVLQADGKEPEFFEIPSDIVMQVRLEHPKFDWFKELGLQWYALPAVANMSMDCGGIEFTATAFNGWYMATEIACRNLCDTNRLNMIQKIGEKMGLDTSTVVTLWKDQALVEINIAVLHSFHRDNVTIVDHHSASEQFMKHLENETKLRGGCPTDWVWVVPPMSSSLTPVFHQELALYYVRPSYDYQPPAWKNYKWPESGEKTEHRKFHFKQIARAVKFTSKLYSRALSRRVKATILYATETGKSESYAKELETVFNHAFNAQVYCMDEYDMFSIEHEMFILIVTSTFGNGEAPANGAEFGEHLFKMLNMEHQHDGHAHTADLSSSYRTPTPKSLMRTNSVVVHSSTNKRQLERLESCRSNAVASSIENMGPLSNVSFAVFGLGSSAYPKFANYAKTIDKVLGELGGERIMELGTGDEMLGQEQEFRNWSSKVFQSACETFCVEETMINDGRNALTKSPLTEETVRFSKPSVNISLKEALAASYKKKVVACKVKKNKRLGDVTEDRETVFVDMQPSEEVQYDPGDHVGVMPANREEIVESVLERLKEKDVDTPLQLQIIKETLSPLGSSKTWEKHERLPPVSIRDLFTRFLDITTPPSINILKYLASACSEKDQAEKIEELVSDTNKYDDWKVMYFPHLGEVLQQFPSCKPQGSLLAALLPPLQPRFYSISSSPLAHPKSIHCTVAVVFYKTQNGIGPTHYGVCSNYIKNLKENDEVFVFTRRAPSFYLPKDITKPLILIGPGSGIAPLRGFWHHRKYQIKNMSTKEKPGEVWLFFGCRSQGMDIYRVEKEQAVREGILDKVFLALSREKGQDKKYVQDLLEDQGDHISRMLVKEGGHFYVCGDCKMAEEVQHTLRHILTRHANMTEPEAENFIMALMDDNRYHEDIYGITLRTAEVQNASREFARRSRLESGQSKN</sequence>
<accession>A0ACC0KFG8</accession>
<dbReference type="EMBL" id="CM046105">
    <property type="protein sequence ID" value="KAI8435228.1"/>
    <property type="molecule type" value="Genomic_DNA"/>
</dbReference>
<gene>
    <name evidence="1" type="ORF">MSG28_003584</name>
</gene>
<evidence type="ECO:0000313" key="1">
    <source>
        <dbReference type="EMBL" id="KAI8435228.1"/>
    </source>
</evidence>
<name>A0ACC0KFG8_CHOFU</name>
<reference evidence="1 2" key="1">
    <citation type="journal article" date="2022" name="Genome Biol. Evol.">
        <title>The Spruce Budworm Genome: Reconstructing the Evolutionary History of Antifreeze Proteins.</title>
        <authorList>
            <person name="Beliveau C."/>
            <person name="Gagne P."/>
            <person name="Picq S."/>
            <person name="Vernygora O."/>
            <person name="Keeling C.I."/>
            <person name="Pinkney K."/>
            <person name="Doucet D."/>
            <person name="Wen F."/>
            <person name="Johnston J.S."/>
            <person name="Maaroufi H."/>
            <person name="Boyle B."/>
            <person name="Laroche J."/>
            <person name="Dewar K."/>
            <person name="Juretic N."/>
            <person name="Blackburn G."/>
            <person name="Nisole A."/>
            <person name="Brunet B."/>
            <person name="Brandao M."/>
            <person name="Lumley L."/>
            <person name="Duan J."/>
            <person name="Quan G."/>
            <person name="Lucarotti C.J."/>
            <person name="Roe A.D."/>
            <person name="Sperling F.A.H."/>
            <person name="Levesque R.C."/>
            <person name="Cusson M."/>
        </authorList>
    </citation>
    <scope>NUCLEOTIDE SEQUENCE [LARGE SCALE GENOMIC DNA]</scope>
    <source>
        <strain evidence="1">Glfc:IPQL:Cfum</strain>
    </source>
</reference>
<comment type="caution">
    <text evidence="1">The sequence shown here is derived from an EMBL/GenBank/DDBJ whole genome shotgun (WGS) entry which is preliminary data.</text>
</comment>
<organism evidence="1 2">
    <name type="scientific">Choristoneura fumiferana</name>
    <name type="common">Spruce budworm moth</name>
    <name type="synonym">Archips fumiferana</name>
    <dbReference type="NCBI Taxonomy" id="7141"/>
    <lineage>
        <taxon>Eukaryota</taxon>
        <taxon>Metazoa</taxon>
        <taxon>Ecdysozoa</taxon>
        <taxon>Arthropoda</taxon>
        <taxon>Hexapoda</taxon>
        <taxon>Insecta</taxon>
        <taxon>Pterygota</taxon>
        <taxon>Neoptera</taxon>
        <taxon>Endopterygota</taxon>
        <taxon>Lepidoptera</taxon>
        <taxon>Glossata</taxon>
        <taxon>Ditrysia</taxon>
        <taxon>Tortricoidea</taxon>
        <taxon>Tortricidae</taxon>
        <taxon>Tortricinae</taxon>
        <taxon>Choristoneura</taxon>
    </lineage>
</organism>
<evidence type="ECO:0000313" key="2">
    <source>
        <dbReference type="Proteomes" id="UP001064048"/>
    </source>
</evidence>
<proteinExistence type="predicted"/>
<protein>
    <submittedName>
        <fullName evidence="1">Uncharacterized protein</fullName>
    </submittedName>
</protein>
<keyword evidence="2" id="KW-1185">Reference proteome</keyword>